<feature type="domain" description="Tyr recombinase" evidence="4">
    <location>
        <begin position="1"/>
        <end position="125"/>
    </location>
</feature>
<reference evidence="5 6" key="1">
    <citation type="submission" date="2019-06" db="EMBL/GenBank/DDBJ databases">
        <title>Genome sequence of Deinococcus radiopugnans ATCC 19172.</title>
        <authorList>
            <person name="Maclea K.S."/>
            <person name="Maynard C.R."/>
        </authorList>
    </citation>
    <scope>NUCLEOTIDE SEQUENCE [LARGE SCALE GENOMIC DNA]</scope>
    <source>
        <strain evidence="5 6">ATCC 19172</strain>
    </source>
</reference>
<evidence type="ECO:0000259" key="4">
    <source>
        <dbReference type="PROSITE" id="PS51898"/>
    </source>
</evidence>
<dbReference type="GO" id="GO:0006310">
    <property type="term" value="P:DNA recombination"/>
    <property type="evidence" value="ECO:0007669"/>
    <property type="project" value="UniProtKB-KW"/>
</dbReference>
<dbReference type="InterPro" id="IPR011010">
    <property type="entry name" value="DNA_brk_join_enz"/>
</dbReference>
<dbReference type="PROSITE" id="PS51898">
    <property type="entry name" value="TYR_RECOMBINASE"/>
    <property type="match status" value="1"/>
</dbReference>
<protein>
    <recommendedName>
        <fullName evidence="4">Tyr recombinase domain-containing protein</fullName>
    </recommendedName>
</protein>
<gene>
    <name evidence="5" type="ORF">FHR04_20580</name>
</gene>
<evidence type="ECO:0000313" key="5">
    <source>
        <dbReference type="EMBL" id="TNM61480.1"/>
    </source>
</evidence>
<dbReference type="Gene3D" id="1.10.443.10">
    <property type="entry name" value="Intergrase catalytic core"/>
    <property type="match status" value="1"/>
</dbReference>
<dbReference type="InterPro" id="IPR002104">
    <property type="entry name" value="Integrase_catalytic"/>
</dbReference>
<dbReference type="Pfam" id="PF00589">
    <property type="entry name" value="Phage_integrase"/>
    <property type="match status" value="1"/>
</dbReference>
<keyword evidence="3" id="KW-0233">DNA recombination</keyword>
<organism evidence="5 6">
    <name type="scientific">Deinococcus radiopugnans ATCC 19172</name>
    <dbReference type="NCBI Taxonomy" id="585398"/>
    <lineage>
        <taxon>Bacteria</taxon>
        <taxon>Thermotogati</taxon>
        <taxon>Deinococcota</taxon>
        <taxon>Deinococci</taxon>
        <taxon>Deinococcales</taxon>
        <taxon>Deinococcaceae</taxon>
        <taxon>Deinococcus</taxon>
    </lineage>
</organism>
<evidence type="ECO:0000256" key="2">
    <source>
        <dbReference type="ARBA" id="ARBA00023125"/>
    </source>
</evidence>
<sequence length="137" mass="15259">MGPAHKRLIPLAADSVAVLRTHQAKQVEERNQMGAKWKEHGLVFPTQVGTYLDSANLSRTFQQLIKAAGVPVIRLHDLRHTPANLLALRGVTPKVIADRLGHTNVSFTLQVYTYLYDEQRREAAPNLAELIETKKAG</sequence>
<dbReference type="PANTHER" id="PTHR30349">
    <property type="entry name" value="PHAGE INTEGRASE-RELATED"/>
    <property type="match status" value="1"/>
</dbReference>
<comment type="similarity">
    <text evidence="1">Belongs to the 'phage' integrase family.</text>
</comment>
<dbReference type="GO" id="GO:0003677">
    <property type="term" value="F:DNA binding"/>
    <property type="evidence" value="ECO:0007669"/>
    <property type="project" value="UniProtKB-KW"/>
</dbReference>
<dbReference type="EMBL" id="VDMO01000057">
    <property type="protein sequence ID" value="TNM61480.1"/>
    <property type="molecule type" value="Genomic_DNA"/>
</dbReference>
<dbReference type="Proteomes" id="UP000313988">
    <property type="component" value="Unassembled WGS sequence"/>
</dbReference>
<dbReference type="PANTHER" id="PTHR30349:SF41">
    <property type="entry name" value="INTEGRASE_RECOMBINASE PROTEIN MJ0367-RELATED"/>
    <property type="match status" value="1"/>
</dbReference>
<dbReference type="SUPFAM" id="SSF56349">
    <property type="entry name" value="DNA breaking-rejoining enzymes"/>
    <property type="match status" value="1"/>
</dbReference>
<name>A0A5C4XFV2_9DEIO</name>
<dbReference type="AlphaFoldDB" id="A0A5C4XFV2"/>
<evidence type="ECO:0000256" key="1">
    <source>
        <dbReference type="ARBA" id="ARBA00008857"/>
    </source>
</evidence>
<proteinExistence type="inferred from homology"/>
<dbReference type="InterPro" id="IPR050090">
    <property type="entry name" value="Tyrosine_recombinase_XerCD"/>
</dbReference>
<dbReference type="GO" id="GO:0015074">
    <property type="term" value="P:DNA integration"/>
    <property type="evidence" value="ECO:0007669"/>
    <property type="project" value="InterPro"/>
</dbReference>
<evidence type="ECO:0000256" key="3">
    <source>
        <dbReference type="ARBA" id="ARBA00023172"/>
    </source>
</evidence>
<dbReference type="OrthoDB" id="73346at2"/>
<dbReference type="InterPro" id="IPR013762">
    <property type="entry name" value="Integrase-like_cat_sf"/>
</dbReference>
<keyword evidence="2" id="KW-0238">DNA-binding</keyword>
<evidence type="ECO:0000313" key="6">
    <source>
        <dbReference type="Proteomes" id="UP000313988"/>
    </source>
</evidence>
<comment type="caution">
    <text evidence="5">The sequence shown here is derived from an EMBL/GenBank/DDBJ whole genome shotgun (WGS) entry which is preliminary data.</text>
</comment>
<accession>A0A5C4XFV2</accession>